<reference evidence="4" key="1">
    <citation type="submission" date="2022-06" db="EMBL/GenBank/DDBJ databases">
        <title>Aeoliella straminimaris, a novel planctomycete from sediments.</title>
        <authorList>
            <person name="Vitorino I.R."/>
            <person name="Lage O.M."/>
        </authorList>
    </citation>
    <scope>NUCLEOTIDE SEQUENCE</scope>
    <source>
        <strain evidence="4">ICT_H6.2</strain>
    </source>
</reference>
<dbReference type="Proteomes" id="UP001155241">
    <property type="component" value="Unassembled WGS sequence"/>
</dbReference>
<feature type="domain" description="Ice-binding protein C-terminal" evidence="3">
    <location>
        <begin position="226"/>
        <end position="249"/>
    </location>
</feature>
<keyword evidence="5" id="KW-1185">Reference proteome</keyword>
<organism evidence="4 5">
    <name type="scientific">Aeoliella straminimaris</name>
    <dbReference type="NCBI Taxonomy" id="2954799"/>
    <lineage>
        <taxon>Bacteria</taxon>
        <taxon>Pseudomonadati</taxon>
        <taxon>Planctomycetota</taxon>
        <taxon>Planctomycetia</taxon>
        <taxon>Pirellulales</taxon>
        <taxon>Lacipirellulaceae</taxon>
        <taxon>Aeoliella</taxon>
    </lineage>
</organism>
<protein>
    <submittedName>
        <fullName evidence="4">PEP-CTERM sorting domain-containing protein</fullName>
    </submittedName>
</protein>
<dbReference type="NCBIfam" id="TIGR02595">
    <property type="entry name" value="PEP_CTERM"/>
    <property type="match status" value="1"/>
</dbReference>
<evidence type="ECO:0000256" key="1">
    <source>
        <dbReference type="SAM" id="MobiDB-lite"/>
    </source>
</evidence>
<gene>
    <name evidence="4" type="ORF">NG895_19675</name>
</gene>
<proteinExistence type="predicted"/>
<name>A0A9X2FIL0_9BACT</name>
<comment type="caution">
    <text evidence="4">The sequence shown here is derived from an EMBL/GenBank/DDBJ whole genome shotgun (WGS) entry which is preliminary data.</text>
</comment>
<feature type="region of interest" description="Disordered" evidence="1">
    <location>
        <begin position="43"/>
        <end position="72"/>
    </location>
</feature>
<sequence>MTISLHKLTPLVAAVALTTFATLAHANTMSTMVTIDVLPNTVPDEELPRNHLGDAPIGLGPDSWQGPATGKSNWHARFQADGDYLTTLFPDEAATMTINDIANISYYTKRPTGTPAGRDWWIQIYTRPDGVDDTAGWYGYKVTNNYHDHTDIGNWVEYSTFSDMTFSGGPLVGENTLAEMQSDIGSELVEMISVQTDSGWNGFDGYIDGLRIELQSGSVGIVNFQAVPEPASIALVGVAAVAGLAIYRRRAA</sequence>
<dbReference type="InterPro" id="IPR013424">
    <property type="entry name" value="Ice-binding_C"/>
</dbReference>
<dbReference type="AlphaFoldDB" id="A0A9X2FIL0"/>
<feature type="chain" id="PRO_5040897343" evidence="2">
    <location>
        <begin position="27"/>
        <end position="252"/>
    </location>
</feature>
<feature type="signal peptide" evidence="2">
    <location>
        <begin position="1"/>
        <end position="26"/>
    </location>
</feature>
<dbReference type="EMBL" id="JAMXLR010000065">
    <property type="protein sequence ID" value="MCO6046126.1"/>
    <property type="molecule type" value="Genomic_DNA"/>
</dbReference>
<evidence type="ECO:0000256" key="2">
    <source>
        <dbReference type="SAM" id="SignalP"/>
    </source>
</evidence>
<dbReference type="Pfam" id="PF07589">
    <property type="entry name" value="PEP-CTERM"/>
    <property type="match status" value="1"/>
</dbReference>
<keyword evidence="2" id="KW-0732">Signal</keyword>
<evidence type="ECO:0000313" key="5">
    <source>
        <dbReference type="Proteomes" id="UP001155241"/>
    </source>
</evidence>
<evidence type="ECO:0000313" key="4">
    <source>
        <dbReference type="EMBL" id="MCO6046126.1"/>
    </source>
</evidence>
<dbReference type="RefSeq" id="WP_252854236.1">
    <property type="nucleotide sequence ID" value="NZ_JAMXLR010000065.1"/>
</dbReference>
<accession>A0A9X2FIL0</accession>
<evidence type="ECO:0000259" key="3">
    <source>
        <dbReference type="Pfam" id="PF07589"/>
    </source>
</evidence>